<dbReference type="Gene3D" id="3.40.50.720">
    <property type="entry name" value="NAD(P)-binding Rossmann-like Domain"/>
    <property type="match status" value="2"/>
</dbReference>
<evidence type="ECO:0000259" key="5">
    <source>
        <dbReference type="Pfam" id="PF00389"/>
    </source>
</evidence>
<reference evidence="7" key="1">
    <citation type="submission" date="2020-12" db="EMBL/GenBank/DDBJ databases">
        <title>Leucobacter sp. CAS2, isolated from Chromium sludge.</title>
        <authorList>
            <person name="Xu Z."/>
        </authorList>
    </citation>
    <scope>NUCLEOTIDE SEQUENCE</scope>
    <source>
        <strain evidence="7">CSA2</strain>
    </source>
</reference>
<dbReference type="InterPro" id="IPR029752">
    <property type="entry name" value="D-isomer_DH_CS1"/>
</dbReference>
<evidence type="ECO:0000313" key="8">
    <source>
        <dbReference type="Proteomes" id="UP000618733"/>
    </source>
</evidence>
<dbReference type="GO" id="GO:0051287">
    <property type="term" value="F:NAD binding"/>
    <property type="evidence" value="ECO:0007669"/>
    <property type="project" value="InterPro"/>
</dbReference>
<dbReference type="AlphaFoldDB" id="A0A934QBA9"/>
<dbReference type="Pfam" id="PF00389">
    <property type="entry name" value="2-Hacid_dh"/>
    <property type="match status" value="1"/>
</dbReference>
<evidence type="ECO:0000256" key="1">
    <source>
        <dbReference type="ARBA" id="ARBA00005854"/>
    </source>
</evidence>
<dbReference type="InterPro" id="IPR006139">
    <property type="entry name" value="D-isomer_2_OHA_DH_cat_dom"/>
</dbReference>
<name>A0A934QBA9_9MICO</name>
<dbReference type="Proteomes" id="UP000618733">
    <property type="component" value="Unassembled WGS sequence"/>
</dbReference>
<comment type="similarity">
    <text evidence="1 4">Belongs to the D-isomer specific 2-hydroxyacid dehydrogenase family.</text>
</comment>
<comment type="caution">
    <text evidence="7">The sequence shown here is derived from an EMBL/GenBank/DDBJ whole genome shotgun (WGS) entry which is preliminary data.</text>
</comment>
<dbReference type="InterPro" id="IPR050418">
    <property type="entry name" value="D-iso_2-hydroxyacid_DH_PdxB"/>
</dbReference>
<dbReference type="InterPro" id="IPR043322">
    <property type="entry name" value="CtBP"/>
</dbReference>
<evidence type="ECO:0000259" key="6">
    <source>
        <dbReference type="Pfam" id="PF02826"/>
    </source>
</evidence>
<proteinExistence type="inferred from homology"/>
<protein>
    <submittedName>
        <fullName evidence="7">C-terminal binding protein</fullName>
    </submittedName>
</protein>
<dbReference type="SUPFAM" id="SSF52283">
    <property type="entry name" value="Formate/glycerate dehydrogenase catalytic domain-like"/>
    <property type="match status" value="1"/>
</dbReference>
<sequence>MSAGVGSGFVAVYTDTEDSDVSNGVRMLEEAGFEVRILETRDPEAIIAGAQDADMLLLGYAAVPREVIEALPKLKLLACMSMGFDFVDIDAAAEHGVWVSNVPGAATEEVATHALAILLHAARQLPFYLGSANAERWNERAAVPPRRLSETTLGIVGLGKIGRELVRLAGPLFGRIVGYDPFLPDTTEIRELLSDLRIERGSLEEVREAADVLSLHLPLTEDTERMIDAEFLAAMPQGAVLVNVSRGALVDVPALVAALDSGQLSAAALDVLEEEPPAASHPLLGRDDVVLTPHIAYFSDRTEAEYVRIQAQNAIALAENGRPDAPVNSPSSPRSVR</sequence>
<dbReference type="InterPro" id="IPR029753">
    <property type="entry name" value="D-isomer_DH_CS"/>
</dbReference>
<evidence type="ECO:0000313" key="7">
    <source>
        <dbReference type="EMBL" id="MBK0420586.1"/>
    </source>
</evidence>
<dbReference type="InterPro" id="IPR006140">
    <property type="entry name" value="D-isomer_DH_NAD-bd"/>
</dbReference>
<dbReference type="GO" id="GO:0016616">
    <property type="term" value="F:oxidoreductase activity, acting on the CH-OH group of donors, NAD or NADP as acceptor"/>
    <property type="evidence" value="ECO:0007669"/>
    <property type="project" value="InterPro"/>
</dbReference>
<dbReference type="EMBL" id="JAEHOI010000001">
    <property type="protein sequence ID" value="MBK0420586.1"/>
    <property type="molecule type" value="Genomic_DNA"/>
</dbReference>
<dbReference type="GO" id="GO:0003714">
    <property type="term" value="F:transcription corepressor activity"/>
    <property type="evidence" value="ECO:0007669"/>
    <property type="project" value="InterPro"/>
</dbReference>
<feature type="domain" description="D-isomer specific 2-hydroxyacid dehydrogenase NAD-binding" evidence="6">
    <location>
        <begin position="115"/>
        <end position="296"/>
    </location>
</feature>
<dbReference type="PROSITE" id="PS00671">
    <property type="entry name" value="D_2_HYDROXYACID_DH_3"/>
    <property type="match status" value="1"/>
</dbReference>
<evidence type="ECO:0000256" key="3">
    <source>
        <dbReference type="ARBA" id="ARBA00023027"/>
    </source>
</evidence>
<dbReference type="PANTHER" id="PTHR43761">
    <property type="entry name" value="D-ISOMER SPECIFIC 2-HYDROXYACID DEHYDROGENASE FAMILY PROTEIN (AFU_ORTHOLOGUE AFUA_1G13630)"/>
    <property type="match status" value="1"/>
</dbReference>
<keyword evidence="8" id="KW-1185">Reference proteome</keyword>
<gene>
    <name evidence="7" type="ORF">JD292_00620</name>
</gene>
<keyword evidence="3" id="KW-0520">NAD</keyword>
<dbReference type="PROSITE" id="PS00065">
    <property type="entry name" value="D_2_HYDROXYACID_DH_1"/>
    <property type="match status" value="1"/>
</dbReference>
<accession>A0A934QBA9</accession>
<dbReference type="InterPro" id="IPR036291">
    <property type="entry name" value="NAD(P)-bd_dom_sf"/>
</dbReference>
<evidence type="ECO:0000256" key="2">
    <source>
        <dbReference type="ARBA" id="ARBA00023002"/>
    </source>
</evidence>
<organism evidence="7 8">
    <name type="scientific">Leucobacter edaphi</name>
    <dbReference type="NCBI Taxonomy" id="2796472"/>
    <lineage>
        <taxon>Bacteria</taxon>
        <taxon>Bacillati</taxon>
        <taxon>Actinomycetota</taxon>
        <taxon>Actinomycetes</taxon>
        <taxon>Micrococcales</taxon>
        <taxon>Microbacteriaceae</taxon>
        <taxon>Leucobacter</taxon>
    </lineage>
</organism>
<evidence type="ECO:0000256" key="4">
    <source>
        <dbReference type="RuleBase" id="RU003719"/>
    </source>
</evidence>
<dbReference type="PANTHER" id="PTHR43761:SF1">
    <property type="entry name" value="D-ISOMER SPECIFIC 2-HYDROXYACID DEHYDROGENASE CATALYTIC DOMAIN-CONTAINING PROTEIN-RELATED"/>
    <property type="match status" value="1"/>
</dbReference>
<keyword evidence="2 4" id="KW-0560">Oxidoreductase</keyword>
<dbReference type="Pfam" id="PF02826">
    <property type="entry name" value="2-Hacid_dh_C"/>
    <property type="match status" value="1"/>
</dbReference>
<dbReference type="CDD" id="cd05299">
    <property type="entry name" value="CtBP_dh"/>
    <property type="match status" value="1"/>
</dbReference>
<dbReference type="SUPFAM" id="SSF51735">
    <property type="entry name" value="NAD(P)-binding Rossmann-fold domains"/>
    <property type="match status" value="1"/>
</dbReference>
<dbReference type="RefSeq" id="WP_200130799.1">
    <property type="nucleotide sequence ID" value="NZ_JAEHOI010000001.1"/>
</dbReference>
<feature type="domain" description="D-isomer specific 2-hydroxyacid dehydrogenase catalytic" evidence="5">
    <location>
        <begin position="23"/>
        <end position="328"/>
    </location>
</feature>